<name>A0ABY6T5R3_9GAMM</name>
<sequence length="39" mass="4527">MSNVQQNFILKVHNLIDIVILPLQDPFSEYAPGAIVRWF</sequence>
<accession>A0ABY6T5R3</accession>
<organism evidence="1 2">
    <name type="scientific">Legionella cherrii</name>
    <dbReference type="NCBI Taxonomy" id="28084"/>
    <lineage>
        <taxon>Bacteria</taxon>
        <taxon>Pseudomonadati</taxon>
        <taxon>Pseudomonadota</taxon>
        <taxon>Gammaproteobacteria</taxon>
        <taxon>Legionellales</taxon>
        <taxon>Legionellaceae</taxon>
        <taxon>Legionella</taxon>
    </lineage>
</organism>
<protein>
    <submittedName>
        <fullName evidence="1">Uncharacterized protein</fullName>
    </submittedName>
</protein>
<reference evidence="1 2" key="1">
    <citation type="submission" date="2018-12" db="EMBL/GenBank/DDBJ databases">
        <authorList>
            <consortium name="Pathogen Informatics"/>
        </authorList>
    </citation>
    <scope>NUCLEOTIDE SEQUENCE [LARGE SCALE GENOMIC DNA]</scope>
    <source>
        <strain evidence="1 2">NCTC11976</strain>
    </source>
</reference>
<evidence type="ECO:0000313" key="2">
    <source>
        <dbReference type="Proteomes" id="UP000277577"/>
    </source>
</evidence>
<proteinExistence type="predicted"/>
<evidence type="ECO:0000313" key="1">
    <source>
        <dbReference type="EMBL" id="VEB35287.1"/>
    </source>
</evidence>
<gene>
    <name evidence="1" type="ORF">NCTC11976_01279</name>
</gene>
<dbReference type="EMBL" id="LR134173">
    <property type="protein sequence ID" value="VEB35287.1"/>
    <property type="molecule type" value="Genomic_DNA"/>
</dbReference>
<dbReference type="Proteomes" id="UP000277577">
    <property type="component" value="Chromosome"/>
</dbReference>
<keyword evidence="2" id="KW-1185">Reference proteome</keyword>